<dbReference type="Proteomes" id="UP001055712">
    <property type="component" value="Unassembled WGS sequence"/>
</dbReference>
<evidence type="ECO:0000313" key="3">
    <source>
        <dbReference type="EMBL" id="KAI3436638.1"/>
    </source>
</evidence>
<comment type="caution">
    <text evidence="3">The sequence shown here is derived from an EMBL/GenBank/DDBJ whole genome shotgun (WGS) entry which is preliminary data.</text>
</comment>
<feature type="compositionally biased region" description="Polar residues" evidence="2">
    <location>
        <begin position="15"/>
        <end position="26"/>
    </location>
</feature>
<sequence length="270" mass="29245">MGNVVAKAGGLARNPSLSKRSQSSGSAKAPSRLSSLSRLVRRSITGQAAAANSRHQLEARLAEVIKAKAAGADASAKKVSFNRLLLRFGTLHEGFQACRQVFSDLVGGLEDGELSQAQLQEACRTLGYNLDDASLATIFDGTDIDGSRALNVHEFLATMAILHILKGPEDVERVPAAVLASWRTAEQAFMAFASSRHGWIEKDELMAMMHEGATDQVRHSDRGSGGDPIRSIAQKRFEELDKFHTGRVSFLEFLFCLEGWVDDAEEEAAS</sequence>
<dbReference type="InterPro" id="IPR018247">
    <property type="entry name" value="EF_Hand_1_Ca_BS"/>
</dbReference>
<protein>
    <recommendedName>
        <fullName evidence="5">Calmodulin</fullName>
    </recommendedName>
</protein>
<dbReference type="Gene3D" id="1.10.238.10">
    <property type="entry name" value="EF-hand"/>
    <property type="match status" value="1"/>
</dbReference>
<evidence type="ECO:0008006" key="5">
    <source>
        <dbReference type="Google" id="ProtNLM"/>
    </source>
</evidence>
<reference evidence="3" key="2">
    <citation type="submission" date="2020-11" db="EMBL/GenBank/DDBJ databases">
        <authorList>
            <person name="Cecchin M."/>
            <person name="Marcolungo L."/>
            <person name="Rossato M."/>
            <person name="Girolomoni L."/>
            <person name="Cosentino E."/>
            <person name="Cuine S."/>
            <person name="Li-Beisson Y."/>
            <person name="Delledonne M."/>
            <person name="Ballottari M."/>
        </authorList>
    </citation>
    <scope>NUCLEOTIDE SEQUENCE</scope>
    <source>
        <strain evidence="3">211/11P</strain>
        <tissue evidence="3">Whole cell</tissue>
    </source>
</reference>
<evidence type="ECO:0000313" key="4">
    <source>
        <dbReference type="Proteomes" id="UP001055712"/>
    </source>
</evidence>
<dbReference type="SUPFAM" id="SSF47473">
    <property type="entry name" value="EF-hand"/>
    <property type="match status" value="1"/>
</dbReference>
<feature type="region of interest" description="Disordered" evidence="2">
    <location>
        <begin position="1"/>
        <end position="34"/>
    </location>
</feature>
<dbReference type="AlphaFoldDB" id="A0A9D4TWX0"/>
<accession>A0A9D4TWX0</accession>
<proteinExistence type="predicted"/>
<organism evidence="3 4">
    <name type="scientific">Chlorella vulgaris</name>
    <name type="common">Green alga</name>
    <dbReference type="NCBI Taxonomy" id="3077"/>
    <lineage>
        <taxon>Eukaryota</taxon>
        <taxon>Viridiplantae</taxon>
        <taxon>Chlorophyta</taxon>
        <taxon>core chlorophytes</taxon>
        <taxon>Trebouxiophyceae</taxon>
        <taxon>Chlorellales</taxon>
        <taxon>Chlorellaceae</taxon>
        <taxon>Chlorella clade</taxon>
        <taxon>Chlorella</taxon>
    </lineage>
</organism>
<keyword evidence="1" id="KW-0106">Calcium</keyword>
<gene>
    <name evidence="3" type="ORF">D9Q98_006054</name>
</gene>
<evidence type="ECO:0000256" key="1">
    <source>
        <dbReference type="ARBA" id="ARBA00022837"/>
    </source>
</evidence>
<dbReference type="InterPro" id="IPR011992">
    <property type="entry name" value="EF-hand-dom_pair"/>
</dbReference>
<evidence type="ECO:0000256" key="2">
    <source>
        <dbReference type="SAM" id="MobiDB-lite"/>
    </source>
</evidence>
<keyword evidence="4" id="KW-1185">Reference proteome</keyword>
<name>A0A9D4TWX0_CHLVU</name>
<reference evidence="3" key="1">
    <citation type="journal article" date="2019" name="Plant J.">
        <title>Chlorella vulgaris genome assembly and annotation reveals the molecular basis for metabolic acclimation to high light conditions.</title>
        <authorList>
            <person name="Cecchin M."/>
            <person name="Marcolungo L."/>
            <person name="Rossato M."/>
            <person name="Girolomoni L."/>
            <person name="Cosentino E."/>
            <person name="Cuine S."/>
            <person name="Li-Beisson Y."/>
            <person name="Delledonne M."/>
            <person name="Ballottari M."/>
        </authorList>
    </citation>
    <scope>NUCLEOTIDE SEQUENCE</scope>
    <source>
        <strain evidence="3">211/11P</strain>
    </source>
</reference>
<dbReference type="OrthoDB" id="26525at2759"/>
<dbReference type="EMBL" id="SIDB01000002">
    <property type="protein sequence ID" value="KAI3436638.1"/>
    <property type="molecule type" value="Genomic_DNA"/>
</dbReference>
<dbReference type="PROSITE" id="PS00018">
    <property type="entry name" value="EF_HAND_1"/>
    <property type="match status" value="1"/>
</dbReference>